<evidence type="ECO:0000256" key="1">
    <source>
        <dbReference type="SAM" id="Phobius"/>
    </source>
</evidence>
<dbReference type="PANTHER" id="PTHR42077">
    <property type="entry name" value="YALI0F30239P"/>
    <property type="match status" value="1"/>
</dbReference>
<dbReference type="Proteomes" id="UP001363622">
    <property type="component" value="Unassembled WGS sequence"/>
</dbReference>
<evidence type="ECO:0008006" key="4">
    <source>
        <dbReference type="Google" id="ProtNLM"/>
    </source>
</evidence>
<dbReference type="EMBL" id="JBBPHU010000010">
    <property type="protein sequence ID" value="KAK7512908.1"/>
    <property type="molecule type" value="Genomic_DNA"/>
</dbReference>
<keyword evidence="1" id="KW-0812">Transmembrane</keyword>
<dbReference type="PANTHER" id="PTHR42077:SF1">
    <property type="entry name" value="YALI0F30239P"/>
    <property type="match status" value="1"/>
</dbReference>
<accession>A0ABR1KG38</accession>
<evidence type="ECO:0000313" key="3">
    <source>
        <dbReference type="Proteomes" id="UP001363622"/>
    </source>
</evidence>
<reference evidence="2 3" key="1">
    <citation type="submission" date="2024-04" db="EMBL/GenBank/DDBJ databases">
        <title>Phyllosticta paracitricarpa is synonymous to the EU quarantine fungus P. citricarpa based on phylogenomic analyses.</title>
        <authorList>
            <consortium name="Lawrence Berkeley National Laboratory"/>
            <person name="Van Ingen-Buijs V.A."/>
            <person name="Van Westerhoven A.C."/>
            <person name="Haridas S."/>
            <person name="Skiadas P."/>
            <person name="Martin F."/>
            <person name="Groenewald J.Z."/>
            <person name="Crous P.W."/>
            <person name="Seidl M.F."/>
        </authorList>
    </citation>
    <scope>NUCLEOTIDE SEQUENCE [LARGE SCALE GENOMIC DNA]</scope>
    <source>
        <strain evidence="2 3">CBS 123371</strain>
    </source>
</reference>
<protein>
    <recommendedName>
        <fullName evidence="4">ATP synthase F0 subunit 8</fullName>
    </recommendedName>
</protein>
<comment type="caution">
    <text evidence="2">The sequence shown here is derived from an EMBL/GenBank/DDBJ whole genome shotgun (WGS) entry which is preliminary data.</text>
</comment>
<gene>
    <name evidence="2" type="ORF">IWZ03DRAFT_384366</name>
</gene>
<proteinExistence type="predicted"/>
<feature type="transmembrane region" description="Helical" evidence="1">
    <location>
        <begin position="6"/>
        <end position="28"/>
    </location>
</feature>
<keyword evidence="1" id="KW-1133">Transmembrane helix</keyword>
<sequence>MASFVPLLILAALIAFLAYIGFQIYLYANELADRGRRKMEKKNVTFTKDGMKVGVKQRSTEDYADQTQSYLVKAWSLTSFPAYKSRLGWNKETDQSSNKRT</sequence>
<name>A0ABR1KG38_9PEZI</name>
<keyword evidence="3" id="KW-1185">Reference proteome</keyword>
<keyword evidence="1" id="KW-0472">Membrane</keyword>
<evidence type="ECO:0000313" key="2">
    <source>
        <dbReference type="EMBL" id="KAK7512908.1"/>
    </source>
</evidence>
<organism evidence="2 3">
    <name type="scientific">Phyllosticta citriasiana</name>
    <dbReference type="NCBI Taxonomy" id="595635"/>
    <lineage>
        <taxon>Eukaryota</taxon>
        <taxon>Fungi</taxon>
        <taxon>Dikarya</taxon>
        <taxon>Ascomycota</taxon>
        <taxon>Pezizomycotina</taxon>
        <taxon>Dothideomycetes</taxon>
        <taxon>Dothideomycetes incertae sedis</taxon>
        <taxon>Botryosphaeriales</taxon>
        <taxon>Phyllostictaceae</taxon>
        <taxon>Phyllosticta</taxon>
    </lineage>
</organism>